<evidence type="ECO:0000256" key="2">
    <source>
        <dbReference type="SAM" id="MobiDB-lite"/>
    </source>
</evidence>
<keyword evidence="4" id="KW-1185">Reference proteome</keyword>
<name>A0A9Q1H2R5_HOLLE</name>
<feature type="region of interest" description="Disordered" evidence="2">
    <location>
        <begin position="736"/>
        <end position="781"/>
    </location>
</feature>
<feature type="region of interest" description="Disordered" evidence="2">
    <location>
        <begin position="367"/>
        <end position="526"/>
    </location>
</feature>
<dbReference type="EMBL" id="JAIZAY010000013">
    <property type="protein sequence ID" value="KAJ8031319.1"/>
    <property type="molecule type" value="Genomic_DNA"/>
</dbReference>
<sequence>MQNLQKRIEHIETTKMGFEKLQKLKEDIHSLASKGKSTQHLQEEKTNLRLKVVEKFKILYNAKKLRSQNKTVGSHWKHAAEEIVNVLQRIRAEGQENIVDLEQMLLNTERAVKRQAENMVKLEHQVLEKQKGIDALNKTLAVTNNENELLKSEVERYQDQVISMKKEIRKLEGEAIPKVEPELTDNHTQTFLSMVTLISTVNEEMSAASASTRDDRQYLTTVESVVDAATAKHELELKVENLEKKIIEKETQMMVMEHKLSEQGRSVDHEPAPVKLSDIPIQPNAESPPLEDRSPLPETSPEVKGQSSQTFQVNLNDDAKQKIKELTEEKELLLVEMEKLREQFAQATREIVTLKYADREQPYMIGLNGGDLRSEHRTQSGTNVPDGERGLSDVSESRPVKEIEFKDDGFKGEVEAKEGVEGPSQPQQDNKPSVSQPPTVKDKRIVHTTAGDEQYSTQPPLQSIYQQKRYTRPPQQLDMSHEDDPGLRQSLLPSGSKDVQELHPVSQSPKMVADQEKAQGTVLPPAQRNEFSNYMAFPTKGILPPQVPKMFQYQKKSSLGKDGTPQNENTLAAETEDQHESLVKEIQNYSEYLKDLMQGEITRLTEANEELRKRFSERSLRHFDELYAHLVNPPTLKEPQSVATVPQGQIRRGRFELLKEGRASPFVSKNAFATLQSGGRVLHQSSSASEQRVKPGIPIQDAREEAARYLPGEQIDPFSQPGLQAVQPRFQPVEVTSVADTTPFPSREPVLSKDMSTVDRSERGSLQRTQRESVAQSQVAPSLTHDYHQGFVSKAFLKHEQQQQKQTLPQSLGKYGLSLEKTFIPASGRTAGAYVVGLPGWERRRSQFSAGMQAIEGLTGTSIQFKQAMASQFAKHFCLSEVKRAKEEEMAKKEIPRKDDGGKGISQTTALMLGKPCEIQLPAELTASTDLFMQNMTPLFESTSISDGKDYYKAGQSIPDEQLLRPMQTRSLSSIESSHRYLPSLLVHPNQERANRIFMMLPKAKYPGRGYVVLQTDRFSIYDGRILRNNTDDKPISHRPVPKSYKKLCWRHRELLEQQRKRAQGECKDQQTLRNMINFEEGMKFDHNLEENIENGSKDGESLQSIKRRDIIRNAQEQLFNPDLLRNKYQGLIMNEKS</sequence>
<feature type="compositionally biased region" description="Basic and acidic residues" evidence="2">
    <location>
        <begin position="262"/>
        <end position="272"/>
    </location>
</feature>
<feature type="coiled-coil region" evidence="1">
    <location>
        <begin position="91"/>
        <end position="174"/>
    </location>
</feature>
<protein>
    <submittedName>
        <fullName evidence="3">Uncharacterized protein</fullName>
    </submittedName>
</protein>
<feature type="coiled-coil region" evidence="1">
    <location>
        <begin position="572"/>
        <end position="614"/>
    </location>
</feature>
<dbReference type="OrthoDB" id="6159341at2759"/>
<feature type="region of interest" description="Disordered" evidence="2">
    <location>
        <begin position="262"/>
        <end position="314"/>
    </location>
</feature>
<feature type="compositionally biased region" description="Polar residues" evidence="2">
    <location>
        <begin position="454"/>
        <end position="478"/>
    </location>
</feature>
<dbReference type="AlphaFoldDB" id="A0A9Q1H2R5"/>
<reference evidence="3" key="1">
    <citation type="submission" date="2021-10" db="EMBL/GenBank/DDBJ databases">
        <title>Tropical sea cucumber genome reveals ecological adaptation and Cuvierian tubules defense mechanism.</title>
        <authorList>
            <person name="Chen T."/>
        </authorList>
    </citation>
    <scope>NUCLEOTIDE SEQUENCE</scope>
    <source>
        <strain evidence="3">Nanhai2018</strain>
        <tissue evidence="3">Muscle</tissue>
    </source>
</reference>
<organism evidence="3 4">
    <name type="scientific">Holothuria leucospilota</name>
    <name type="common">Black long sea cucumber</name>
    <name type="synonym">Mertensiothuria leucospilota</name>
    <dbReference type="NCBI Taxonomy" id="206669"/>
    <lineage>
        <taxon>Eukaryota</taxon>
        <taxon>Metazoa</taxon>
        <taxon>Echinodermata</taxon>
        <taxon>Eleutherozoa</taxon>
        <taxon>Echinozoa</taxon>
        <taxon>Holothuroidea</taxon>
        <taxon>Aspidochirotacea</taxon>
        <taxon>Aspidochirotida</taxon>
        <taxon>Holothuriidae</taxon>
        <taxon>Holothuria</taxon>
    </lineage>
</organism>
<feature type="compositionally biased region" description="Basic and acidic residues" evidence="2">
    <location>
        <begin position="386"/>
        <end position="420"/>
    </location>
</feature>
<feature type="compositionally biased region" description="Polar residues" evidence="2">
    <location>
        <begin position="772"/>
        <end position="781"/>
    </location>
</feature>
<feature type="coiled-coil region" evidence="1">
    <location>
        <begin position="316"/>
        <end position="357"/>
    </location>
</feature>
<feature type="compositionally biased region" description="Basic and acidic residues" evidence="2">
    <location>
        <begin position="756"/>
        <end position="771"/>
    </location>
</feature>
<keyword evidence="1" id="KW-0175">Coiled coil</keyword>
<evidence type="ECO:0000313" key="3">
    <source>
        <dbReference type="EMBL" id="KAJ8031319.1"/>
    </source>
</evidence>
<feature type="compositionally biased region" description="Polar residues" evidence="2">
    <location>
        <begin position="424"/>
        <end position="438"/>
    </location>
</feature>
<feature type="coiled-coil region" evidence="1">
    <location>
        <begin position="225"/>
        <end position="259"/>
    </location>
</feature>
<evidence type="ECO:0000313" key="4">
    <source>
        <dbReference type="Proteomes" id="UP001152320"/>
    </source>
</evidence>
<feature type="compositionally biased region" description="Polar residues" evidence="2">
    <location>
        <begin position="305"/>
        <end position="314"/>
    </location>
</feature>
<proteinExistence type="predicted"/>
<gene>
    <name evidence="3" type="ORF">HOLleu_28012</name>
</gene>
<evidence type="ECO:0000256" key="1">
    <source>
        <dbReference type="SAM" id="Coils"/>
    </source>
</evidence>
<accession>A0A9Q1H2R5</accession>
<dbReference type="Proteomes" id="UP001152320">
    <property type="component" value="Chromosome 13"/>
</dbReference>
<comment type="caution">
    <text evidence="3">The sequence shown here is derived from an EMBL/GenBank/DDBJ whole genome shotgun (WGS) entry which is preliminary data.</text>
</comment>